<dbReference type="RefSeq" id="WP_072797194.1">
    <property type="nucleotide sequence ID" value="NZ_FRAQ01000001.1"/>
</dbReference>
<dbReference type="Pfam" id="PF07589">
    <property type="entry name" value="PEP-CTERM"/>
    <property type="match status" value="1"/>
</dbReference>
<proteinExistence type="predicted"/>
<gene>
    <name evidence="3" type="ORF">SAMN05216369_2152</name>
</gene>
<dbReference type="Proteomes" id="UP000184497">
    <property type="component" value="Unassembled WGS sequence"/>
</dbReference>
<dbReference type="STRING" id="564117.SAMN05216369_2152"/>
<evidence type="ECO:0000256" key="1">
    <source>
        <dbReference type="SAM" id="SignalP"/>
    </source>
</evidence>
<sequence>MRKLLPTLIGAAIGLCSVTSANALSITVNGAGVYNTSVSGASTLDFTGAPACGGYSSCSTGDFAIVSGSDTGQYAAPAMPNQEDGGEFLTVPNASNSGEATFNFGTTANYFGMFWGSIDDYNTIKFFLSGGQVAIINGLDLNANNPNPVVNVDGQQSTLNDNRYVEFFFGNDLIDSVKLISTSNAFETDNHAFAKVPEPGTLALLGLGLAGLGAARRRQKA</sequence>
<feature type="signal peptide" evidence="1">
    <location>
        <begin position="1"/>
        <end position="23"/>
    </location>
</feature>
<reference evidence="4" key="1">
    <citation type="submission" date="2016-11" db="EMBL/GenBank/DDBJ databases">
        <authorList>
            <person name="Varghese N."/>
            <person name="Submissions S."/>
        </authorList>
    </citation>
    <scope>NUCLEOTIDE SEQUENCE [LARGE SCALE GENOMIC DNA]</scope>
    <source>
        <strain evidence="4">CGMCC 1.10835</strain>
    </source>
</reference>
<keyword evidence="1" id="KW-0732">Signal</keyword>
<accession>A0A1M6SNJ9</accession>
<dbReference type="AlphaFoldDB" id="A0A1M6SNJ9"/>
<dbReference type="EMBL" id="FRAQ01000001">
    <property type="protein sequence ID" value="SHK46226.1"/>
    <property type="molecule type" value="Genomic_DNA"/>
</dbReference>
<name>A0A1M6SNJ9_9GAMM</name>
<protein>
    <submittedName>
        <fullName evidence="3">PEP-CTERM protein-sorting domain-containing protein</fullName>
    </submittedName>
</protein>
<evidence type="ECO:0000313" key="3">
    <source>
        <dbReference type="EMBL" id="SHK46226.1"/>
    </source>
</evidence>
<evidence type="ECO:0000259" key="2">
    <source>
        <dbReference type="Pfam" id="PF07589"/>
    </source>
</evidence>
<organism evidence="3 4">
    <name type="scientific">Marinobacter antarcticus</name>
    <dbReference type="NCBI Taxonomy" id="564117"/>
    <lineage>
        <taxon>Bacteria</taxon>
        <taxon>Pseudomonadati</taxon>
        <taxon>Pseudomonadota</taxon>
        <taxon>Gammaproteobacteria</taxon>
        <taxon>Pseudomonadales</taxon>
        <taxon>Marinobacteraceae</taxon>
        <taxon>Marinobacter</taxon>
    </lineage>
</organism>
<feature type="chain" id="PRO_5013042443" evidence="1">
    <location>
        <begin position="24"/>
        <end position="221"/>
    </location>
</feature>
<keyword evidence="4" id="KW-1185">Reference proteome</keyword>
<dbReference type="OrthoDB" id="8558695at2"/>
<feature type="domain" description="Ice-binding protein C-terminal" evidence="2">
    <location>
        <begin position="196"/>
        <end position="218"/>
    </location>
</feature>
<dbReference type="NCBIfam" id="TIGR02595">
    <property type="entry name" value="PEP_CTERM"/>
    <property type="match status" value="1"/>
</dbReference>
<evidence type="ECO:0000313" key="4">
    <source>
        <dbReference type="Proteomes" id="UP000184497"/>
    </source>
</evidence>
<dbReference type="InterPro" id="IPR013424">
    <property type="entry name" value="Ice-binding_C"/>
</dbReference>